<feature type="domain" description="AAA+ ATPase" evidence="2">
    <location>
        <begin position="364"/>
        <end position="494"/>
    </location>
</feature>
<dbReference type="GO" id="GO:0016887">
    <property type="term" value="F:ATP hydrolysis activity"/>
    <property type="evidence" value="ECO:0007669"/>
    <property type="project" value="InterPro"/>
</dbReference>
<dbReference type="InterPro" id="IPR003593">
    <property type="entry name" value="AAA+_ATPase"/>
</dbReference>
<evidence type="ECO:0000259" key="2">
    <source>
        <dbReference type="SMART" id="SM00382"/>
    </source>
</evidence>
<dbReference type="OrthoDB" id="7173at10239"/>
<sequence length="638" mass="69546">MSAIPVPPLPGAAAVSAAVPSVPSAPMPTTPVAPTPAQGNVPPAAAATPPAQGSVPPAAAATAPAPAPAPATPGLPKSCETCVFFIASGNTELQEKILNRPASGGAICGKFSRFLTTVNTEMDRPHVSRELSALANKCPSYQRTDTSSGNNVSPEIFLGNITATPVQFGPGRVYHASTGVSTCRTCVFYRADKDAFTPTNGIIANVCTLKRLAIPNGNAEEVGAACDSSVSIGSQEANNVDSALYSIELDPHLDNNRGLADWEKELLEGEEETGNNTPGKKRATKKDDQLDPASDDDKMDGIVGWRRIYDQGNSERYALVPVFDPKHFEPEWRSMIPMTGDDSHPENYIDHQNVAYRVAQLWKRGMTPAINGIPGTGKTEFFKYMAWLMQMPFVRISVTGSMELDELAGSKEASPEKGTYFEYGILSRAYSEPSIICIDEPNTGSNDVWQFLRPLTDNSKQLMLTMNKAEIIVKNKHCYLGMAFNPSWDMRNAGTRDLAAADVSRLHHISLPAPAENVERKIIKKACRDEAGFDIDPNTLDKIMKIAKDIRELAPQDFPVHWAVREQLKVALVSDVFDLRDCYKMAVADFLEPDDAEQILQIVKSYDTEIPRAGNNDTGKKRGRPRMPRDQYGNIIRP</sequence>
<protein>
    <submittedName>
        <fullName evidence="3">AAA-ATPase</fullName>
    </submittedName>
</protein>
<dbReference type="Pfam" id="PF07728">
    <property type="entry name" value="AAA_5"/>
    <property type="match status" value="1"/>
</dbReference>
<feature type="compositionally biased region" description="Low complexity" evidence="1">
    <location>
        <begin position="35"/>
        <end position="64"/>
    </location>
</feature>
<reference evidence="4" key="1">
    <citation type="submission" date="2016-07" db="EMBL/GenBank/DDBJ databases">
        <authorList>
            <person name="Florea S."/>
            <person name="Webb J.S."/>
            <person name="Jaromczyk J."/>
            <person name="Schardl C.L."/>
        </authorList>
    </citation>
    <scope>NUCLEOTIDE SEQUENCE [LARGE SCALE GENOMIC DNA]</scope>
</reference>
<dbReference type="EMBL" id="KX557281">
    <property type="protein sequence ID" value="AOE44601.1"/>
    <property type="molecule type" value="Genomic_DNA"/>
</dbReference>
<dbReference type="RefSeq" id="YP_009291058.1">
    <property type="nucleotide sequence ID" value="NC_031109.1"/>
</dbReference>
<evidence type="ECO:0000313" key="4">
    <source>
        <dbReference type="Proteomes" id="UP000203357"/>
    </source>
</evidence>
<evidence type="ECO:0000313" key="3">
    <source>
        <dbReference type="EMBL" id="AOE44601.1"/>
    </source>
</evidence>
<feature type="compositionally biased region" description="Pro residues" evidence="1">
    <location>
        <begin position="23"/>
        <end position="34"/>
    </location>
</feature>
<feature type="region of interest" description="Disordered" evidence="1">
    <location>
        <begin position="21"/>
        <end position="72"/>
    </location>
</feature>
<dbReference type="SMART" id="SM00382">
    <property type="entry name" value="AAA"/>
    <property type="match status" value="1"/>
</dbReference>
<feature type="region of interest" description="Disordered" evidence="1">
    <location>
        <begin position="611"/>
        <end position="638"/>
    </location>
</feature>
<dbReference type="GeneID" id="29067983"/>
<gene>
    <name evidence="3" type="primary">93</name>
    <name evidence="3" type="ORF">SEA_JUMBO_93</name>
</gene>
<evidence type="ECO:0000256" key="1">
    <source>
        <dbReference type="SAM" id="MobiDB-lite"/>
    </source>
</evidence>
<proteinExistence type="predicted"/>
<name>A0A1B3B0T1_9CAUD</name>
<dbReference type="GO" id="GO:0005524">
    <property type="term" value="F:ATP binding"/>
    <property type="evidence" value="ECO:0007669"/>
    <property type="project" value="InterPro"/>
</dbReference>
<dbReference type="KEGG" id="vg:29067983"/>
<dbReference type="InterPro" id="IPR027417">
    <property type="entry name" value="P-loop_NTPase"/>
</dbReference>
<dbReference type="Proteomes" id="UP000203357">
    <property type="component" value="Segment"/>
</dbReference>
<dbReference type="Gene3D" id="3.40.50.300">
    <property type="entry name" value="P-loop containing nucleotide triphosphate hydrolases"/>
    <property type="match status" value="1"/>
</dbReference>
<organism evidence="3 4">
    <name type="scientific">Gordonia phage Jumbo</name>
    <dbReference type="NCBI Taxonomy" id="1887650"/>
    <lineage>
        <taxon>Viruses</taxon>
        <taxon>Duplodnaviria</taxon>
        <taxon>Heunggongvirae</taxon>
        <taxon>Uroviricota</taxon>
        <taxon>Caudoviricetes</taxon>
        <taxon>Gorjumvirus</taxon>
        <taxon>Gorjumvirus jumbo</taxon>
    </lineage>
</organism>
<feature type="compositionally biased region" description="Basic and acidic residues" evidence="1">
    <location>
        <begin position="285"/>
        <end position="298"/>
    </location>
</feature>
<accession>A0A1B3B0T1</accession>
<dbReference type="InterPro" id="IPR011704">
    <property type="entry name" value="ATPase_dyneun-rel_AAA"/>
</dbReference>
<feature type="region of interest" description="Disordered" evidence="1">
    <location>
        <begin position="269"/>
        <end position="298"/>
    </location>
</feature>
<dbReference type="SUPFAM" id="SSF52540">
    <property type="entry name" value="P-loop containing nucleoside triphosphate hydrolases"/>
    <property type="match status" value="1"/>
</dbReference>
<keyword evidence="4" id="KW-1185">Reference proteome</keyword>